<dbReference type="STRING" id="5286.A0A0K3CAC3"/>
<keyword evidence="2" id="KW-0812">Transmembrane</keyword>
<gene>
    <name evidence="4" type="primary">FGENESH: predicted gene_5.110</name>
    <name evidence="4" type="ORF">BN2166_0025650</name>
</gene>
<feature type="signal peptide" evidence="3">
    <location>
        <begin position="1"/>
        <end position="24"/>
    </location>
</feature>
<reference evidence="4 5" key="1">
    <citation type="submission" date="2015-07" db="EMBL/GenBank/DDBJ databases">
        <authorList>
            <person name="Cajimat M.N.B."/>
            <person name="Milazzo M.L."/>
            <person name="Fulhorst C.F."/>
        </authorList>
    </citation>
    <scope>NUCLEOTIDE SEQUENCE [LARGE SCALE GENOMIC DNA]</scope>
    <source>
        <strain evidence="4">Single colony</strain>
    </source>
</reference>
<feature type="transmembrane region" description="Helical" evidence="2">
    <location>
        <begin position="273"/>
        <end position="295"/>
    </location>
</feature>
<dbReference type="Proteomes" id="UP000199069">
    <property type="component" value="Unassembled WGS sequence"/>
</dbReference>
<sequence length="700" mass="77671">MRVPPFRALVGVVGVVSLLATSWAADHGQDDLLQNLTPRELRNPISVMLNPTSRNQLVAAHNTYLQTTPVPPQQLQGWLQQRVPSLAACYALDPTIPPLFPVQPLLTALAAHNGANPVPIYLMVLACLPFSPPRNVHPLDPRAPPGPTTDFVLGLRDILRDLAPEWVLAVICVHPSRDAVVKRAADLPNLRFLVPPLFSVFLASIRAYFNVDIVEVQLGGDFARRFARLLPWTDSIDLASLWIDSRFFGGLIQQNYHPRIIMTSRYRQLRSLLVLRQCLYLLLLFPGVLPLAIIYHRLAAYLDIELDNLNYVSNAMGLDLTNVQAALLVVSQAIKAFVRRNGTGTHNGRGSPLPTPARFTAIDKDLVAALNDFGGIRDAMNQAGYAWIDDADNEELTEIYREYMPLLRVKARISAFFPQLASLADSSLAISNPVFSDTLIRILDSTLSPNEKLQTAEQYFAHPDAPPSLPPEPNSIRPGDLRPSSFTSGPLPPSIPSASTSAPKRSRYVPPKKWLNAKNPADPNNLSEAVTKYKLLMSLVTEEQAQATKAPIVLKNGKRGRFHWQSRLSPVFTKLVAQLASTTPGYNPPRTSQTHKLVKVGSFANWAARLDPPTWEKAFREMNLRLVPSPTFGTPEQRTNIVNFLDNSSSWQNGMPTADWADIDKISVEERLIWICLLEHGGVVFTDVGWHVPREQIKSA</sequence>
<evidence type="ECO:0000256" key="3">
    <source>
        <dbReference type="SAM" id="SignalP"/>
    </source>
</evidence>
<name>A0A0K3CAC3_RHOTO</name>
<feature type="region of interest" description="Disordered" evidence="1">
    <location>
        <begin position="461"/>
        <end position="507"/>
    </location>
</feature>
<accession>A0A0K3CAC3</accession>
<dbReference type="AlphaFoldDB" id="A0A0K3CAC3"/>
<feature type="compositionally biased region" description="Pro residues" evidence="1">
    <location>
        <begin position="464"/>
        <end position="473"/>
    </location>
</feature>
<evidence type="ECO:0000256" key="2">
    <source>
        <dbReference type="SAM" id="Phobius"/>
    </source>
</evidence>
<protein>
    <submittedName>
        <fullName evidence="4">FGENESH: predicted gene_5.110 protein</fullName>
    </submittedName>
</protein>
<keyword evidence="2" id="KW-0472">Membrane</keyword>
<keyword evidence="3" id="KW-0732">Signal</keyword>
<proteinExistence type="predicted"/>
<feature type="non-terminal residue" evidence="4">
    <location>
        <position position="700"/>
    </location>
</feature>
<keyword evidence="2" id="KW-1133">Transmembrane helix</keyword>
<evidence type="ECO:0000313" key="4">
    <source>
        <dbReference type="EMBL" id="CTR06704.1"/>
    </source>
</evidence>
<dbReference type="EMBL" id="CWKI01000005">
    <property type="protein sequence ID" value="CTR06704.1"/>
    <property type="molecule type" value="Genomic_DNA"/>
</dbReference>
<evidence type="ECO:0000256" key="1">
    <source>
        <dbReference type="SAM" id="MobiDB-lite"/>
    </source>
</evidence>
<feature type="chain" id="PRO_5005495296" evidence="3">
    <location>
        <begin position="25"/>
        <end position="700"/>
    </location>
</feature>
<evidence type="ECO:0000313" key="5">
    <source>
        <dbReference type="Proteomes" id="UP000199069"/>
    </source>
</evidence>
<keyword evidence="5" id="KW-1185">Reference proteome</keyword>
<organism evidence="4 5">
    <name type="scientific">Rhodotorula toruloides</name>
    <name type="common">Yeast</name>
    <name type="synonym">Rhodosporidium toruloides</name>
    <dbReference type="NCBI Taxonomy" id="5286"/>
    <lineage>
        <taxon>Eukaryota</taxon>
        <taxon>Fungi</taxon>
        <taxon>Dikarya</taxon>
        <taxon>Basidiomycota</taxon>
        <taxon>Pucciniomycotina</taxon>
        <taxon>Microbotryomycetes</taxon>
        <taxon>Sporidiobolales</taxon>
        <taxon>Sporidiobolaceae</taxon>
        <taxon>Rhodotorula</taxon>
    </lineage>
</organism>